<proteinExistence type="predicted"/>
<feature type="region of interest" description="Disordered" evidence="6">
    <location>
        <begin position="404"/>
        <end position="441"/>
    </location>
</feature>
<dbReference type="Gene3D" id="1.20.1250.20">
    <property type="entry name" value="MFS general substrate transporter like domains"/>
    <property type="match status" value="1"/>
</dbReference>
<evidence type="ECO:0000259" key="8">
    <source>
        <dbReference type="PROSITE" id="PS50850"/>
    </source>
</evidence>
<keyword evidence="5 7" id="KW-0472">Membrane</keyword>
<dbReference type="InterPro" id="IPR011701">
    <property type="entry name" value="MFS"/>
</dbReference>
<dbReference type="Pfam" id="PF07690">
    <property type="entry name" value="MFS_1"/>
    <property type="match status" value="1"/>
</dbReference>
<comment type="caution">
    <text evidence="9">The sequence shown here is derived from an EMBL/GenBank/DDBJ whole genome shotgun (WGS) entry which is preliminary data.</text>
</comment>
<evidence type="ECO:0000256" key="2">
    <source>
        <dbReference type="ARBA" id="ARBA00022475"/>
    </source>
</evidence>
<dbReference type="OrthoDB" id="9814237at2"/>
<evidence type="ECO:0000313" key="9">
    <source>
        <dbReference type="EMBL" id="RFU84118.1"/>
    </source>
</evidence>
<feature type="transmembrane region" description="Helical" evidence="7">
    <location>
        <begin position="332"/>
        <end position="351"/>
    </location>
</feature>
<dbReference type="InterPro" id="IPR020846">
    <property type="entry name" value="MFS_dom"/>
</dbReference>
<keyword evidence="10" id="KW-1185">Reference proteome</keyword>
<feature type="transmembrane region" description="Helical" evidence="7">
    <location>
        <begin position="42"/>
        <end position="63"/>
    </location>
</feature>
<evidence type="ECO:0000313" key="10">
    <source>
        <dbReference type="Proteomes" id="UP000263094"/>
    </source>
</evidence>
<dbReference type="RefSeq" id="WP_128558209.1">
    <property type="nucleotide sequence ID" value="NZ_QUAK01000124.1"/>
</dbReference>
<dbReference type="Proteomes" id="UP000263094">
    <property type="component" value="Unassembled WGS sequence"/>
</dbReference>
<dbReference type="PANTHER" id="PTHR43124">
    <property type="entry name" value="PURINE EFFLUX PUMP PBUE"/>
    <property type="match status" value="1"/>
</dbReference>
<evidence type="ECO:0000256" key="3">
    <source>
        <dbReference type="ARBA" id="ARBA00022692"/>
    </source>
</evidence>
<protein>
    <submittedName>
        <fullName evidence="9">MFS transporter</fullName>
    </submittedName>
</protein>
<evidence type="ECO:0000256" key="6">
    <source>
        <dbReference type="SAM" id="MobiDB-lite"/>
    </source>
</evidence>
<organism evidence="9 10">
    <name type="scientific">Streptomyces triticagri</name>
    <dbReference type="NCBI Taxonomy" id="2293568"/>
    <lineage>
        <taxon>Bacteria</taxon>
        <taxon>Bacillati</taxon>
        <taxon>Actinomycetota</taxon>
        <taxon>Actinomycetes</taxon>
        <taxon>Kitasatosporales</taxon>
        <taxon>Streptomycetaceae</taxon>
        <taxon>Streptomyces</taxon>
    </lineage>
</organism>
<dbReference type="GO" id="GO:0022857">
    <property type="term" value="F:transmembrane transporter activity"/>
    <property type="evidence" value="ECO:0007669"/>
    <property type="project" value="InterPro"/>
</dbReference>
<name>A0A372LZL9_9ACTN</name>
<dbReference type="GO" id="GO:0005886">
    <property type="term" value="C:plasma membrane"/>
    <property type="evidence" value="ECO:0007669"/>
    <property type="project" value="UniProtKB-SubCell"/>
</dbReference>
<gene>
    <name evidence="9" type="ORF">DY218_24025</name>
</gene>
<comment type="subcellular location">
    <subcellularLocation>
        <location evidence="1">Cell membrane</location>
        <topology evidence="1">Multi-pass membrane protein</topology>
    </subcellularLocation>
</comment>
<feature type="transmembrane region" description="Helical" evidence="7">
    <location>
        <begin position="202"/>
        <end position="225"/>
    </location>
</feature>
<keyword evidence="4 7" id="KW-1133">Transmembrane helix</keyword>
<dbReference type="InterPro" id="IPR050189">
    <property type="entry name" value="MFS_Efflux_Transporters"/>
</dbReference>
<feature type="transmembrane region" description="Helical" evidence="7">
    <location>
        <begin position="131"/>
        <end position="152"/>
    </location>
</feature>
<feature type="compositionally biased region" description="Acidic residues" evidence="6">
    <location>
        <begin position="407"/>
        <end position="419"/>
    </location>
</feature>
<feature type="transmembrane region" description="Helical" evidence="7">
    <location>
        <begin position="158"/>
        <end position="181"/>
    </location>
</feature>
<sequence length="441" mass="45240">MPRAVYVLALGIFAMVTSEFVVAGLMPQMADGLGVTIPQIGYLITTFAVAMAVGGPFLTVAVMRLPPRPALLLLFAVFLAGNVLAATATGYGVMVVARIVTGVAAQAFFGVAISVCSAVTREEVRGRAIAVAMNGLMLGTLLGLPMATFIGGRLGWRAAFWAITVLTVIVAAVTALAVPRLDRPGAAGGTFRDQVQVFRRPRLWLVLSTSTLIIGATFAAFSYFNPILTGLSGFSEGAVPGLLIVYGAATVIGNTVVGRLADRRNLGVQVVGLALNAAFLAAFALLADVGAAAVVLMIGIGLVGVTMNPAMATRVQRTGNPGPLVNTVHASFITLGVVVGSSLGGVFVTHFGLRSPLWLGAGLAVLGLLSLLPELVWRRGASASSGVVVTRAAVVVPVSVAVLESESVSEPESESESESEERVGEATGVPTPAGRRRGPGR</sequence>
<feature type="transmembrane region" description="Helical" evidence="7">
    <location>
        <begin position="266"/>
        <end position="286"/>
    </location>
</feature>
<dbReference type="EMBL" id="QUAK01000124">
    <property type="protein sequence ID" value="RFU84118.1"/>
    <property type="molecule type" value="Genomic_DNA"/>
</dbReference>
<dbReference type="CDD" id="cd17324">
    <property type="entry name" value="MFS_NepI_like"/>
    <property type="match status" value="1"/>
</dbReference>
<evidence type="ECO:0000256" key="5">
    <source>
        <dbReference type="ARBA" id="ARBA00023136"/>
    </source>
</evidence>
<feature type="transmembrane region" description="Helical" evidence="7">
    <location>
        <begin position="357"/>
        <end position="377"/>
    </location>
</feature>
<evidence type="ECO:0000256" key="1">
    <source>
        <dbReference type="ARBA" id="ARBA00004651"/>
    </source>
</evidence>
<accession>A0A372LZL9</accession>
<dbReference type="InterPro" id="IPR036259">
    <property type="entry name" value="MFS_trans_sf"/>
</dbReference>
<dbReference type="PANTHER" id="PTHR43124:SF8">
    <property type="entry name" value="INNER MEMBRANE TRANSPORT PROTEIN YDHP"/>
    <property type="match status" value="1"/>
</dbReference>
<feature type="transmembrane region" description="Helical" evidence="7">
    <location>
        <begin position="237"/>
        <end position="257"/>
    </location>
</feature>
<feature type="transmembrane region" description="Helical" evidence="7">
    <location>
        <begin position="292"/>
        <end position="311"/>
    </location>
</feature>
<feature type="transmembrane region" description="Helical" evidence="7">
    <location>
        <begin position="99"/>
        <end position="119"/>
    </location>
</feature>
<keyword evidence="2" id="KW-1003">Cell membrane</keyword>
<dbReference type="SUPFAM" id="SSF103473">
    <property type="entry name" value="MFS general substrate transporter"/>
    <property type="match status" value="1"/>
</dbReference>
<dbReference type="PROSITE" id="PS50850">
    <property type="entry name" value="MFS"/>
    <property type="match status" value="1"/>
</dbReference>
<evidence type="ECO:0000256" key="4">
    <source>
        <dbReference type="ARBA" id="ARBA00022989"/>
    </source>
</evidence>
<keyword evidence="3 7" id="KW-0812">Transmembrane</keyword>
<evidence type="ECO:0000256" key="7">
    <source>
        <dbReference type="SAM" id="Phobius"/>
    </source>
</evidence>
<feature type="domain" description="Major facilitator superfamily (MFS) profile" evidence="8">
    <location>
        <begin position="4"/>
        <end position="379"/>
    </location>
</feature>
<dbReference type="AlphaFoldDB" id="A0A372LZL9"/>
<reference evidence="9 10" key="1">
    <citation type="submission" date="2018-08" db="EMBL/GenBank/DDBJ databases">
        <title>Isolation, diversity and antifungal activity of Actinobacteria from wheat.</title>
        <authorList>
            <person name="Han C."/>
        </authorList>
    </citation>
    <scope>NUCLEOTIDE SEQUENCE [LARGE SCALE GENOMIC DNA]</scope>
    <source>
        <strain evidence="9 10">NEAU-YY421</strain>
    </source>
</reference>
<feature type="transmembrane region" description="Helical" evidence="7">
    <location>
        <begin position="70"/>
        <end position="93"/>
    </location>
</feature>